<dbReference type="SUPFAM" id="SSF48452">
    <property type="entry name" value="TPR-like"/>
    <property type="match status" value="1"/>
</dbReference>
<feature type="domain" description="RING-type" evidence="6">
    <location>
        <begin position="1153"/>
        <end position="1190"/>
    </location>
</feature>
<dbReference type="InterPro" id="IPR019734">
    <property type="entry name" value="TPR_rpt"/>
</dbReference>
<dbReference type="SUPFAM" id="SSF48097">
    <property type="entry name" value="Regulator of G-protein signaling, RGS"/>
    <property type="match status" value="1"/>
</dbReference>
<dbReference type="InterPro" id="IPR015947">
    <property type="entry name" value="PUA-like_sf"/>
</dbReference>
<dbReference type="InterPro" id="IPR013083">
    <property type="entry name" value="Znf_RING/FYVE/PHD"/>
</dbReference>
<evidence type="ECO:0000256" key="4">
    <source>
        <dbReference type="PROSITE-ProRule" id="PRU00175"/>
    </source>
</evidence>
<evidence type="ECO:0000259" key="6">
    <source>
        <dbReference type="PROSITE" id="PS50089"/>
    </source>
</evidence>
<reference evidence="9" key="1">
    <citation type="submission" date="2013-07" db="EMBL/GenBank/DDBJ databases">
        <authorList>
            <person name="Geib S."/>
        </authorList>
    </citation>
    <scope>NUCLEOTIDE SEQUENCE</scope>
</reference>
<dbReference type="Gene3D" id="3.30.40.10">
    <property type="entry name" value="Zinc/RING finger domain, C3HC4 (zinc finger)"/>
    <property type="match status" value="2"/>
</dbReference>
<feature type="region of interest" description="Disordered" evidence="5">
    <location>
        <begin position="136"/>
        <end position="201"/>
    </location>
</feature>
<dbReference type="SMART" id="SM00464">
    <property type="entry name" value="LON"/>
    <property type="match status" value="1"/>
</dbReference>
<evidence type="ECO:0000313" key="9">
    <source>
        <dbReference type="EMBL" id="JAB87126.1"/>
    </source>
</evidence>
<feature type="compositionally biased region" description="Polar residues" evidence="5">
    <location>
        <begin position="1526"/>
        <end position="1539"/>
    </location>
</feature>
<keyword evidence="3" id="KW-0862">Zinc</keyword>
<feature type="non-terminal residue" evidence="9">
    <location>
        <position position="1598"/>
    </location>
</feature>
<feature type="domain" description="RGS" evidence="7">
    <location>
        <begin position="59"/>
        <end position="128"/>
    </location>
</feature>
<feature type="region of interest" description="Disordered" evidence="5">
    <location>
        <begin position="1526"/>
        <end position="1564"/>
    </location>
</feature>
<dbReference type="InterPro" id="IPR001841">
    <property type="entry name" value="Znf_RING"/>
</dbReference>
<dbReference type="GO" id="GO:0008270">
    <property type="term" value="F:zinc ion binding"/>
    <property type="evidence" value="ECO:0007669"/>
    <property type="project" value="UniProtKB-KW"/>
</dbReference>
<dbReference type="CDD" id="cd16513">
    <property type="entry name" value="RING-HC_LONFs_rpt1"/>
    <property type="match status" value="1"/>
</dbReference>
<dbReference type="Pfam" id="PF13923">
    <property type="entry name" value="zf-C3HC4_2"/>
    <property type="match status" value="1"/>
</dbReference>
<feature type="compositionally biased region" description="Low complexity" evidence="5">
    <location>
        <begin position="171"/>
        <end position="184"/>
    </location>
</feature>
<protein>
    <submittedName>
        <fullName evidence="9">LON peptidase N-terminal domain and RING finger protein 1</fullName>
    </submittedName>
</protein>
<dbReference type="InterPro" id="IPR036305">
    <property type="entry name" value="RGS_sf"/>
</dbReference>
<feature type="compositionally biased region" description="Basic and acidic residues" evidence="5">
    <location>
        <begin position="190"/>
        <end position="201"/>
    </location>
</feature>
<dbReference type="CDD" id="cd16514">
    <property type="entry name" value="RING-HC_LONFs_rpt2"/>
    <property type="match status" value="1"/>
</dbReference>
<dbReference type="SUPFAM" id="SSF88697">
    <property type="entry name" value="PUA domain-like"/>
    <property type="match status" value="1"/>
</dbReference>
<dbReference type="OrthoDB" id="8922241at2759"/>
<dbReference type="PROSITE" id="PS00518">
    <property type="entry name" value="ZF_RING_1"/>
    <property type="match status" value="1"/>
</dbReference>
<reference evidence="9" key="2">
    <citation type="journal article" date="2014" name="BMC Genomics">
        <title>A genomic perspective to assessing quality of mass-reared SIT flies used in Mediterranean fruit fly (Ceratitis capitata) eradication in California.</title>
        <authorList>
            <person name="Calla B."/>
            <person name="Hall B."/>
            <person name="Hou S."/>
            <person name="Geib S.M."/>
        </authorList>
    </citation>
    <scope>NUCLEOTIDE SEQUENCE</scope>
</reference>
<evidence type="ECO:0000256" key="3">
    <source>
        <dbReference type="ARBA" id="ARBA00022833"/>
    </source>
</evidence>
<organism evidence="9">
    <name type="scientific">Ceratitis capitata</name>
    <name type="common">Mediterranean fruit fly</name>
    <name type="synonym">Tephritis capitata</name>
    <dbReference type="NCBI Taxonomy" id="7213"/>
    <lineage>
        <taxon>Eukaryota</taxon>
        <taxon>Metazoa</taxon>
        <taxon>Ecdysozoa</taxon>
        <taxon>Arthropoda</taxon>
        <taxon>Hexapoda</taxon>
        <taxon>Insecta</taxon>
        <taxon>Pterygota</taxon>
        <taxon>Neoptera</taxon>
        <taxon>Endopterygota</taxon>
        <taxon>Diptera</taxon>
        <taxon>Brachycera</taxon>
        <taxon>Muscomorpha</taxon>
        <taxon>Tephritoidea</taxon>
        <taxon>Tephritidae</taxon>
        <taxon>Ceratitis</taxon>
        <taxon>Ceratitis</taxon>
    </lineage>
</organism>
<gene>
    <name evidence="9" type="primary">LONF1</name>
</gene>
<evidence type="ECO:0000256" key="5">
    <source>
        <dbReference type="SAM" id="MobiDB-lite"/>
    </source>
</evidence>
<keyword evidence="2 4" id="KW-0863">Zinc-finger</keyword>
<accession>W8B1K5</accession>
<dbReference type="PANTHER" id="PTHR23327">
    <property type="entry name" value="RING FINGER PROTEIN 127"/>
    <property type="match status" value="1"/>
</dbReference>
<dbReference type="InterPro" id="IPR046336">
    <property type="entry name" value="Lon_prtase_N_sf"/>
</dbReference>
<name>W8B1K5_CERCA</name>
<feature type="domain" description="RING-type" evidence="6">
    <location>
        <begin position="570"/>
        <end position="604"/>
    </location>
</feature>
<keyword evidence="1" id="KW-0479">Metal-binding</keyword>
<dbReference type="Gene3D" id="1.25.40.10">
    <property type="entry name" value="Tetratricopeptide repeat domain"/>
    <property type="match status" value="1"/>
</dbReference>
<dbReference type="Pfam" id="PF02190">
    <property type="entry name" value="LON_substr_bdg"/>
    <property type="match status" value="1"/>
</dbReference>
<feature type="domain" description="Lon N-terminal" evidence="8">
    <location>
        <begin position="1246"/>
        <end position="1449"/>
    </location>
</feature>
<dbReference type="Gene3D" id="1.10.167.10">
    <property type="entry name" value="Regulator of G-protein Signalling 4, domain 2"/>
    <property type="match status" value="1"/>
</dbReference>
<evidence type="ECO:0000259" key="8">
    <source>
        <dbReference type="PROSITE" id="PS51787"/>
    </source>
</evidence>
<dbReference type="GO" id="GO:0005737">
    <property type="term" value="C:cytoplasm"/>
    <property type="evidence" value="ECO:0007669"/>
    <property type="project" value="UniProtKB-ARBA"/>
</dbReference>
<dbReference type="InterPro" id="IPR003111">
    <property type="entry name" value="Lon_prtase_N"/>
</dbReference>
<feature type="compositionally biased region" description="Low complexity" evidence="5">
    <location>
        <begin position="149"/>
        <end position="164"/>
    </location>
</feature>
<dbReference type="PROSITE" id="PS50132">
    <property type="entry name" value="RGS"/>
    <property type="match status" value="1"/>
</dbReference>
<dbReference type="InterPro" id="IPR044926">
    <property type="entry name" value="RGS_subdomain_2"/>
</dbReference>
<dbReference type="InterPro" id="IPR016137">
    <property type="entry name" value="RGS"/>
</dbReference>
<dbReference type="PANTHER" id="PTHR23327:SF42">
    <property type="entry name" value="LON PEPTIDASE N-TERMINAL DOMAIN AND RING FINGER PROTEIN C14F5.10C"/>
    <property type="match status" value="1"/>
</dbReference>
<dbReference type="SMART" id="SM00315">
    <property type="entry name" value="RGS"/>
    <property type="match status" value="1"/>
</dbReference>
<evidence type="ECO:0000256" key="2">
    <source>
        <dbReference type="ARBA" id="ARBA00022771"/>
    </source>
</evidence>
<dbReference type="SUPFAM" id="SSF57850">
    <property type="entry name" value="RING/U-box"/>
    <property type="match status" value="2"/>
</dbReference>
<dbReference type="GO" id="GO:0061630">
    <property type="term" value="F:ubiquitin protein ligase activity"/>
    <property type="evidence" value="ECO:0007669"/>
    <property type="project" value="TreeGrafter"/>
</dbReference>
<dbReference type="SMART" id="SM00028">
    <property type="entry name" value="TPR"/>
    <property type="match status" value="3"/>
</dbReference>
<proteinExistence type="evidence at transcript level"/>
<evidence type="ECO:0000259" key="7">
    <source>
        <dbReference type="PROSITE" id="PS50132"/>
    </source>
</evidence>
<evidence type="ECO:0000256" key="1">
    <source>
        <dbReference type="ARBA" id="ARBA00022723"/>
    </source>
</evidence>
<dbReference type="InterPro" id="IPR011990">
    <property type="entry name" value="TPR-like_helical_dom_sf"/>
</dbReference>
<dbReference type="PROSITE" id="PS51787">
    <property type="entry name" value="LON_N"/>
    <property type="match status" value="1"/>
</dbReference>
<dbReference type="PROSITE" id="PS50089">
    <property type="entry name" value="ZF_RING_2"/>
    <property type="match status" value="2"/>
</dbReference>
<dbReference type="InterPro" id="IPR017907">
    <property type="entry name" value="Znf_RING_CS"/>
</dbReference>
<dbReference type="SMART" id="SM00184">
    <property type="entry name" value="RING"/>
    <property type="match status" value="2"/>
</dbReference>
<dbReference type="EMBL" id="GAMC01019429">
    <property type="protein sequence ID" value="JAB87126.1"/>
    <property type="molecule type" value="mRNA"/>
</dbReference>
<dbReference type="Gene3D" id="2.30.130.40">
    <property type="entry name" value="LON domain-like"/>
    <property type="match status" value="1"/>
</dbReference>
<feature type="compositionally biased region" description="Low complexity" evidence="5">
    <location>
        <begin position="1541"/>
        <end position="1564"/>
    </location>
</feature>
<sequence length="1598" mass="177033">MELENIVANTVYLKAREGGSDSNKGKSKKWRKILQFPHISQCIHLKDKLDISYGYVIDQQPIGRTLFRQFCESKRPIYFRYISFLDEVQRISFLLSTNKKFRYDVEYDENRIAIALDIGRRFLAIDTPVTLNNGICDNSNENENDDDANNINNTNTNTSTIENNTADETDNYNNTTANNSSSNNHKTKYEHHNGDEHNGNDHLQKQQQLQQHFDYLYKNNGSCLVTPAKFIFSAKNVKNDADVVVATSHCAQANDPNGSDGLTSSIRDREQVARVNEEKNCIGREVYNKNNTFFSKIHSNNSCSINKMPLSQGLAAKICPGGAVKRTATKPALPRQVEAAKRSKSAAAEHFARLTPQQHLHTRHSNNSKYLRGGNNKLGSAYKSMSTTALSAAAPLSNANSRYASPTRASSADFTHSSNLQFYYLLAESLTRYGSLLEAFDVYAFIASEQLDNCIPLDRLNTFASALITYVRKMGGSSPELFTAPATGSGAKLSDSNALETALKVKYARSGAASWSAGASGVLPCGITATTPPVPDAVVGAGLSDMHSPTRELLRVPSPTQSEDYDPLLCPLCNDILRCPVTTNCGHTFCRHCCDTITQCNICHVKFPRNNRDEFRAEVASSPRNYATTSSSTLTTLTTATTSSSAAALTSVNAFLHASTSAALPQADRAAGVTLASAATNQNPTTSTAAYTNISTNAPAMASNAPSSANDNSLLLRRLQTRNNALSGSADDSGNSFGEIVAPARLQLTPSPPSPPTTVTTATVASTTATATTTMASSGSGAGGAVAAISGSATNMKFMPDVLVRRLVEKWWGPDLQAKKDNETAASFMHMNLLDDALKFCNASLEKSPFNFKSLLLRAEVLRKLNHFQSSLADVDNALKTRYNSAKAHYMRALALCELGRCEEALFDNCLAISLDKDTLLTSSELFQHDLAKNLQKLLAQTPKSKSLLQRTFSSATSVSVVPYKLLAAEQHLRRRKQLALLSNANGDHLSALDEEFIPYESSKCDIIAESDYLANMDGTIGGVGVASIGDDDVLNSVGGNISAEYISGIGDTLIDKRFSIYAGMEKHFDIELRRQTSRKHFRRKWTPRETELVPALSPSLEEVQYSAIFRNTLDRVQQEVQGLKKLELANGASKRQQLQVPAGLVDASDFDCVLCWRTFWKPVVTPCGHTYCRVCLDRCMDYTSSCPLCMSPLVEPNVNTMYQGSSSPIPFIVAKRPVTKFLEAAMKRFIPDNYEKRFQQEIDLEPSVPVFICTTAFPCVPCPLFVYEPRYRLMVRRAVESGEKQFGIVQPNNGKSRYFDVGTMLDIRDCVLLGDGCSILSTVGCKRFKILARNEKDGYETAKVEYIYDETIPDELVKTVNHMHTVVLAKAIDWFESLSTDLKQEILQSLGEMPAVEENWETIADGPAWAWWIIALLPLNQQLKVDILATTSLEKRLRAIEKTLDYMSGTLRRTQQPDCSVVVPQQQQQQQQLQEQLQLQQQRMQQQRPAFINSIDNILESGGMSAMMQQKQNQQHFNSELLSHSSPTLQEQRQQQSPVAAHAQMQQQHQQQQQLQHQQRQQLQHALPMLHMNQQHADALQQHQQQLNLQQQQQQLQ</sequence>